<dbReference type="Proteomes" id="UP000639643">
    <property type="component" value="Unassembled WGS sequence"/>
</dbReference>
<dbReference type="GO" id="GO:0003676">
    <property type="term" value="F:nucleic acid binding"/>
    <property type="evidence" value="ECO:0007669"/>
    <property type="project" value="InterPro"/>
</dbReference>
<gene>
    <name evidence="1" type="ORF">CMUS01_16380</name>
</gene>
<accession>A0A8H6IP89</accession>
<sequence length="82" mass="8795">MGDDATSTVYAGELQGVILALEIAQADKENGNNRSRVLIYTDNQAAIRSSAKPKGESGAYLLKAIADKTQTLQEQGLDVELR</sequence>
<organism evidence="1 2">
    <name type="scientific">Colletotrichum musicola</name>
    <dbReference type="NCBI Taxonomy" id="2175873"/>
    <lineage>
        <taxon>Eukaryota</taxon>
        <taxon>Fungi</taxon>
        <taxon>Dikarya</taxon>
        <taxon>Ascomycota</taxon>
        <taxon>Pezizomycotina</taxon>
        <taxon>Sordariomycetes</taxon>
        <taxon>Hypocreomycetidae</taxon>
        <taxon>Glomerellales</taxon>
        <taxon>Glomerellaceae</taxon>
        <taxon>Colletotrichum</taxon>
        <taxon>Colletotrichum orchidearum species complex</taxon>
    </lineage>
</organism>
<dbReference type="InterPro" id="IPR012337">
    <property type="entry name" value="RNaseH-like_sf"/>
</dbReference>
<dbReference type="Gene3D" id="3.30.420.10">
    <property type="entry name" value="Ribonuclease H-like superfamily/Ribonuclease H"/>
    <property type="match status" value="1"/>
</dbReference>
<evidence type="ECO:0000313" key="1">
    <source>
        <dbReference type="EMBL" id="KAF6788745.1"/>
    </source>
</evidence>
<protein>
    <submittedName>
        <fullName evidence="1">Zinc knuckle</fullName>
    </submittedName>
</protein>
<dbReference type="OrthoDB" id="4821037at2759"/>
<evidence type="ECO:0000313" key="2">
    <source>
        <dbReference type="Proteomes" id="UP000639643"/>
    </source>
</evidence>
<keyword evidence="2" id="KW-1185">Reference proteome</keyword>
<dbReference type="AlphaFoldDB" id="A0A8H6IP89"/>
<dbReference type="InterPro" id="IPR036397">
    <property type="entry name" value="RNaseH_sf"/>
</dbReference>
<dbReference type="EMBL" id="WIGM01001809">
    <property type="protein sequence ID" value="KAF6788745.1"/>
    <property type="molecule type" value="Genomic_DNA"/>
</dbReference>
<name>A0A8H6IP89_9PEZI</name>
<reference evidence="1" key="1">
    <citation type="journal article" date="2020" name="Phytopathology">
        <title>Genome Sequence Resources of Colletotrichum truncatum, C. plurivorum, C. musicola, and C. sojae: Four Species Pathogenic to Soybean (Glycine max).</title>
        <authorList>
            <person name="Rogerio F."/>
            <person name="Boufleur T.R."/>
            <person name="Ciampi-Guillardi M."/>
            <person name="Sukno S.A."/>
            <person name="Thon M.R."/>
            <person name="Massola Junior N.S."/>
            <person name="Baroncelli R."/>
        </authorList>
    </citation>
    <scope>NUCLEOTIDE SEQUENCE</scope>
    <source>
        <strain evidence="1">LFN0074</strain>
    </source>
</reference>
<proteinExistence type="predicted"/>
<dbReference type="SUPFAM" id="SSF53098">
    <property type="entry name" value="Ribonuclease H-like"/>
    <property type="match status" value="1"/>
</dbReference>
<comment type="caution">
    <text evidence="1">The sequence shown here is derived from an EMBL/GenBank/DDBJ whole genome shotgun (WGS) entry which is preliminary data.</text>
</comment>